<dbReference type="OMA" id="CKCAREV"/>
<reference evidence="2" key="2">
    <citation type="journal article" date="2003" name="Biochim. Biophys. Acta">
        <title>Novel vanadium-binding proteins (vanabins) identified in cDNA libraries and the genome of the ascidian Ciona intestinalis.</title>
        <authorList>
            <person name="Trivedi S."/>
            <person name="Ueki T."/>
            <person name="Yamaguchi N."/>
            <person name="Michibata H."/>
        </authorList>
    </citation>
    <scope>NUCLEOTIDE SEQUENCE</scope>
</reference>
<reference evidence="4" key="1">
    <citation type="journal article" date="2002" name="Science">
        <title>The draft genome of Ciona intestinalis: insights into chordate and vertebrate origins.</title>
        <authorList>
            <person name="Dehal P."/>
            <person name="Satou Y."/>
            <person name="Campbell R.K."/>
            <person name="Chapman J."/>
            <person name="Degnan B."/>
            <person name="De Tomaso A."/>
            <person name="Davidson B."/>
            <person name="Di Gregorio A."/>
            <person name="Gelpke M."/>
            <person name="Goodstein D.M."/>
            <person name="Harafuji N."/>
            <person name="Hastings K.E."/>
            <person name="Ho I."/>
            <person name="Hotta K."/>
            <person name="Huang W."/>
            <person name="Kawashima T."/>
            <person name="Lemaire P."/>
            <person name="Martinez D."/>
            <person name="Meinertzhagen I.A."/>
            <person name="Necula S."/>
            <person name="Nonaka M."/>
            <person name="Putnam N."/>
            <person name="Rash S."/>
            <person name="Saiga H."/>
            <person name="Satake M."/>
            <person name="Terry A."/>
            <person name="Yamada L."/>
            <person name="Wang H.G."/>
            <person name="Awazu S."/>
            <person name="Azumi K."/>
            <person name="Boore J."/>
            <person name="Branno M."/>
            <person name="Chin-Bow S."/>
            <person name="DeSantis R."/>
            <person name="Doyle S."/>
            <person name="Francino P."/>
            <person name="Keys D.N."/>
            <person name="Haga S."/>
            <person name="Hayashi H."/>
            <person name="Hino K."/>
            <person name="Imai K.S."/>
            <person name="Inaba K."/>
            <person name="Kano S."/>
            <person name="Kobayashi K."/>
            <person name="Kobayashi M."/>
            <person name="Lee B.I."/>
            <person name="Makabe K.W."/>
            <person name="Manohar C."/>
            <person name="Matassi G."/>
            <person name="Medina M."/>
            <person name="Mochizuki Y."/>
            <person name="Mount S."/>
            <person name="Morishita T."/>
            <person name="Miura S."/>
            <person name="Nakayama A."/>
            <person name="Nishizaka S."/>
            <person name="Nomoto H."/>
            <person name="Ohta F."/>
            <person name="Oishi K."/>
            <person name="Rigoutsos I."/>
            <person name="Sano M."/>
            <person name="Sasaki A."/>
            <person name="Sasakura Y."/>
            <person name="Shoguchi E."/>
            <person name="Shin-i T."/>
            <person name="Spagnuolo A."/>
            <person name="Stainier D."/>
            <person name="Suzuki M.M."/>
            <person name="Tassy O."/>
            <person name="Takatori N."/>
            <person name="Tokuoka M."/>
            <person name="Yagi K."/>
            <person name="Yoshizaki F."/>
            <person name="Wada S."/>
            <person name="Zhang C."/>
            <person name="Hyatt P.D."/>
            <person name="Larimer F."/>
            <person name="Detter C."/>
            <person name="Doggett N."/>
            <person name="Glavina T."/>
            <person name="Hawkins T."/>
            <person name="Richardson P."/>
            <person name="Lucas S."/>
            <person name="Kohara Y."/>
            <person name="Levine M."/>
            <person name="Satoh N."/>
            <person name="Rokhsar D.S."/>
        </authorList>
    </citation>
    <scope>NUCLEOTIDE SEQUENCE [LARGE SCALE GENOMIC DNA]</scope>
</reference>
<evidence type="ECO:0000313" key="4">
    <source>
        <dbReference type="Proteomes" id="UP000008144"/>
    </source>
</evidence>
<accession>A0A1W2VPK3</accession>
<protein>
    <submittedName>
        <fullName evidence="2 3">Vanadium-binding protein 3</fullName>
    </submittedName>
</protein>
<dbReference type="Pfam" id="PF11437">
    <property type="entry name" value="Vanabin-2"/>
    <property type="match status" value="1"/>
</dbReference>
<sequence>MKAVCVLFVLLAAVVFVTEATGGCPGARLENIKQFHRFQAARDRVVGSCLAGCRTPCAGLRACSKSRCMCKCAREVPGSLFRCVETCAKSQCLTPTCKDCLQPCMKRVRDCKTSRCSRECPHDADVAASFKTQACRRCLMNNCRAA</sequence>
<dbReference type="EMBL" id="AB359467">
    <property type="protein sequence ID" value="BAF76318.1"/>
    <property type="molecule type" value="mRNA"/>
</dbReference>
<dbReference type="HOGENOM" id="CLU_1776800_0_0_1"/>
<dbReference type="RefSeq" id="NP_001122354.1">
    <property type="nucleotide sequence ID" value="NM_001128882.1"/>
</dbReference>
<keyword evidence="1" id="KW-0732">Signal</keyword>
<reference evidence="3" key="4">
    <citation type="journal article" date="2008" name="Genome Biol.">
        <title>Improved genome assembly and evidence-based global gene model set for the chordate Ciona intestinalis: new insight into intron and operon populations.</title>
        <authorList>
            <person name="Satou Y."/>
            <person name="Mineta K."/>
            <person name="Ogasawara M."/>
            <person name="Sasakura Y."/>
            <person name="Shoguchi E."/>
            <person name="Ueno K."/>
            <person name="Yamada L."/>
            <person name="Matsumoto J."/>
            <person name="Wasserscheid J."/>
            <person name="Dewar K."/>
            <person name="Wiley G.B."/>
            <person name="Macmil S.L."/>
            <person name="Roe B.A."/>
            <person name="Zeller R.W."/>
            <person name="Hastings K.E."/>
            <person name="Lemaire P."/>
            <person name="Lindquist E."/>
            <person name="Endo T."/>
            <person name="Hotta K."/>
            <person name="Inaba K."/>
        </authorList>
    </citation>
    <scope>NUCLEOTIDE SEQUENCE [LARGE SCALE GENOMIC DNA]</scope>
    <source>
        <strain evidence="3">wild type</strain>
    </source>
</reference>
<name>A7VMU8_CIOIN</name>
<feature type="signal peptide" evidence="1">
    <location>
        <begin position="1"/>
        <end position="20"/>
    </location>
</feature>
<gene>
    <name evidence="2" type="primary">CiVanabin3</name>
    <name evidence="3" type="synonym">vanabin3</name>
</gene>
<dbReference type="InterPro" id="IPR037242">
    <property type="entry name" value="Vanabin-2_sf"/>
</dbReference>
<dbReference type="EMBL" id="EAAA01001622">
    <property type="status" value="NOT_ANNOTATED_CDS"/>
    <property type="molecule type" value="Genomic_DNA"/>
</dbReference>
<organism evidence="2">
    <name type="scientific">Ciona intestinalis</name>
    <name type="common">Transparent sea squirt</name>
    <name type="synonym">Ascidia intestinalis</name>
    <dbReference type="NCBI Taxonomy" id="7719"/>
    <lineage>
        <taxon>Eukaryota</taxon>
        <taxon>Metazoa</taxon>
        <taxon>Chordata</taxon>
        <taxon>Tunicata</taxon>
        <taxon>Ascidiacea</taxon>
        <taxon>Phlebobranchia</taxon>
        <taxon>Cionidae</taxon>
        <taxon>Ciona</taxon>
    </lineage>
</organism>
<reference evidence="2" key="3">
    <citation type="submission" date="2007-08" db="EMBL/GenBank/DDBJ databases">
        <authorList>
            <person name="Ueki T."/>
        </authorList>
    </citation>
    <scope>NUCLEOTIDE SEQUENCE</scope>
</reference>
<dbReference type="InterPro" id="IPR021544">
    <property type="entry name" value="Vanabin-2"/>
</dbReference>
<dbReference type="SUPFAM" id="SSF144129">
    <property type="entry name" value="Vanabin-like"/>
    <property type="match status" value="1"/>
</dbReference>
<feature type="chain" id="PRO_5010392934" evidence="1">
    <location>
        <begin position="21"/>
        <end position="146"/>
    </location>
</feature>
<dbReference type="Ensembl" id="ENSCINT00000022587.2">
    <property type="protein sequence ID" value="ENSCINP00000022341.2"/>
    <property type="gene ID" value="ENSCING00000011769.2"/>
</dbReference>
<reference evidence="3" key="5">
    <citation type="submission" date="2025-05" db="UniProtKB">
        <authorList>
            <consortium name="Ensembl"/>
        </authorList>
    </citation>
    <scope>IDENTIFICATION</scope>
</reference>
<evidence type="ECO:0000313" key="3">
    <source>
        <dbReference type="Ensembl" id="ENSCINP00000022341.2"/>
    </source>
</evidence>
<dbReference type="Proteomes" id="UP000008144">
    <property type="component" value="Chromosome 3"/>
</dbReference>
<evidence type="ECO:0000313" key="2">
    <source>
        <dbReference type="EMBL" id="BAF76318.1"/>
    </source>
</evidence>
<dbReference type="Gene3D" id="1.10.246.100">
    <property type="entry name" value="Vanadium-binding protein 2"/>
    <property type="match status" value="1"/>
</dbReference>
<accession>A7VMU8</accession>
<dbReference type="KEGG" id="cin:100169901"/>
<dbReference type="GeneTree" id="ENSGT00730000112793"/>
<dbReference type="CTD" id="100169901"/>
<keyword evidence="4" id="KW-1185">Reference proteome</keyword>
<evidence type="ECO:0000256" key="1">
    <source>
        <dbReference type="SAM" id="SignalP"/>
    </source>
</evidence>
<proteinExistence type="evidence at transcript level"/>
<dbReference type="GeneID" id="100169901"/>
<dbReference type="AlphaFoldDB" id="A7VMU8"/>